<comment type="cofactor">
    <cofactor evidence="1">
        <name>Zn(2+)</name>
        <dbReference type="ChEBI" id="CHEBI:29105"/>
    </cofactor>
</comment>
<gene>
    <name evidence="9" type="ORF">B1199_05845</name>
</gene>
<evidence type="ECO:0000256" key="6">
    <source>
        <dbReference type="ARBA" id="ARBA00023049"/>
    </source>
</evidence>
<dbReference type="AlphaFoldDB" id="A0A244CVU7"/>
<evidence type="ECO:0000313" key="10">
    <source>
        <dbReference type="Proteomes" id="UP000194841"/>
    </source>
</evidence>
<dbReference type="CDD" id="cd06238">
    <property type="entry name" value="M14-like"/>
    <property type="match status" value="1"/>
</dbReference>
<proteinExistence type="inferred from homology"/>
<keyword evidence="5" id="KW-0862">Zinc</keyword>
<evidence type="ECO:0000256" key="5">
    <source>
        <dbReference type="ARBA" id="ARBA00022833"/>
    </source>
</evidence>
<dbReference type="EMBL" id="MWPV01000001">
    <property type="protein sequence ID" value="OUL59735.1"/>
    <property type="molecule type" value="Genomic_DNA"/>
</dbReference>
<comment type="similarity">
    <text evidence="2 7">Belongs to the peptidase M14 family.</text>
</comment>
<feature type="domain" description="Peptidase M14" evidence="8">
    <location>
        <begin position="51"/>
        <end position="346"/>
    </location>
</feature>
<evidence type="ECO:0000256" key="2">
    <source>
        <dbReference type="ARBA" id="ARBA00005988"/>
    </source>
</evidence>
<dbReference type="InterPro" id="IPR000834">
    <property type="entry name" value="Peptidase_M14"/>
</dbReference>
<dbReference type="PANTHER" id="PTHR11705:SF143">
    <property type="entry name" value="SLL0236 PROTEIN"/>
    <property type="match status" value="1"/>
</dbReference>
<protein>
    <submittedName>
        <fullName evidence="9">Peptidase M14</fullName>
    </submittedName>
</protein>
<dbReference type="SMART" id="SM00631">
    <property type="entry name" value="Zn_pept"/>
    <property type="match status" value="1"/>
</dbReference>
<keyword evidence="3" id="KW-0645">Protease</keyword>
<name>A0A244CVU7_PSEDV</name>
<dbReference type="GO" id="GO:0005615">
    <property type="term" value="C:extracellular space"/>
    <property type="evidence" value="ECO:0007669"/>
    <property type="project" value="TreeGrafter"/>
</dbReference>
<evidence type="ECO:0000313" key="9">
    <source>
        <dbReference type="EMBL" id="OUL59735.1"/>
    </source>
</evidence>
<evidence type="ECO:0000256" key="4">
    <source>
        <dbReference type="ARBA" id="ARBA00022801"/>
    </source>
</evidence>
<dbReference type="InterPro" id="IPR029062">
    <property type="entry name" value="Class_I_gatase-like"/>
</dbReference>
<dbReference type="SUPFAM" id="SSF53187">
    <property type="entry name" value="Zn-dependent exopeptidases"/>
    <property type="match status" value="1"/>
</dbReference>
<comment type="caution">
    <text evidence="9">The sequence shown here is derived from an EMBL/GenBank/DDBJ whole genome shotgun (WGS) entry which is preliminary data.</text>
</comment>
<organism evidence="9 10">
    <name type="scientific">Pseudoalteromonas ulvae</name>
    <dbReference type="NCBI Taxonomy" id="107327"/>
    <lineage>
        <taxon>Bacteria</taxon>
        <taxon>Pseudomonadati</taxon>
        <taxon>Pseudomonadota</taxon>
        <taxon>Gammaproteobacteria</taxon>
        <taxon>Alteromonadales</taxon>
        <taxon>Pseudoalteromonadaceae</taxon>
        <taxon>Pseudoalteromonas</taxon>
    </lineage>
</organism>
<keyword evidence="10" id="KW-1185">Reference proteome</keyword>
<dbReference type="Gene3D" id="3.40.630.10">
    <property type="entry name" value="Zn peptidases"/>
    <property type="match status" value="1"/>
</dbReference>
<dbReference type="Pfam" id="PF00246">
    <property type="entry name" value="Peptidase_M14"/>
    <property type="match status" value="1"/>
</dbReference>
<dbReference type="PANTHER" id="PTHR11705">
    <property type="entry name" value="PROTEASE FAMILY M14 CARBOXYPEPTIDASE A,B"/>
    <property type="match status" value="1"/>
</dbReference>
<reference evidence="9 10" key="1">
    <citation type="submission" date="2017-02" db="EMBL/GenBank/DDBJ databases">
        <title>Pseudoalteromonas ulvae TC14 Genome.</title>
        <authorList>
            <person name="Molmeret M."/>
        </authorList>
    </citation>
    <scope>NUCLEOTIDE SEQUENCE [LARGE SCALE GENOMIC DNA]</scope>
    <source>
        <strain evidence="9">TC14</strain>
    </source>
</reference>
<evidence type="ECO:0000256" key="3">
    <source>
        <dbReference type="ARBA" id="ARBA00022670"/>
    </source>
</evidence>
<dbReference type="Proteomes" id="UP000194841">
    <property type="component" value="Unassembled WGS sequence"/>
</dbReference>
<evidence type="ECO:0000256" key="1">
    <source>
        <dbReference type="ARBA" id="ARBA00001947"/>
    </source>
</evidence>
<evidence type="ECO:0000259" key="8">
    <source>
        <dbReference type="PROSITE" id="PS52035"/>
    </source>
</evidence>
<comment type="caution">
    <text evidence="7">Lacks conserved residue(s) required for the propagation of feature annotation.</text>
</comment>
<accession>A0A244CVU7</accession>
<dbReference type="GO" id="GO:0004181">
    <property type="term" value="F:metallocarboxypeptidase activity"/>
    <property type="evidence" value="ECO:0007669"/>
    <property type="project" value="InterPro"/>
</dbReference>
<dbReference type="PROSITE" id="PS52035">
    <property type="entry name" value="PEPTIDASE_M14"/>
    <property type="match status" value="1"/>
</dbReference>
<dbReference type="SUPFAM" id="SSF52317">
    <property type="entry name" value="Class I glutamine amidotransferase-like"/>
    <property type="match status" value="1"/>
</dbReference>
<dbReference type="GO" id="GO:0006508">
    <property type="term" value="P:proteolysis"/>
    <property type="evidence" value="ECO:0007669"/>
    <property type="project" value="UniProtKB-KW"/>
</dbReference>
<sequence>MRLFQFIIITIASLVNCLHAKPIDYYFPADVEFNPAIPTPDKVLGYEVGQWHVRHDQLVQYLHVLAKASDRINIQTIGYSHEQRPLLLLTVSSENKMANIEQIQSAHVNRLNMKNPDNSGPAVVWMGYSVHGNESSGSNAALLVAYYLAAATGPKIEQLLDNTVILLDPSLNPDGLARFAQWANMHKGSALNPDPNHKEHNEAWPSARTNHYWFDLNRDWLLLQHPESKARIAQFHQWKPNILTDFHEMGPHSTFFFQPGIPSRKHPLTPVENVTLTENIAQFHAKALDEQKSLYFTQESFDDFYYGKGSTYPDINGSVGILFEQASSRGHQQDTINGLLTFPQTIKNQLVTSLSTFDAAIVNKTSLLNYQTSFYASALIEADNDSFNGYVVDGSEDRSRTHAFLSILKQHQINAYPLTKELKVDGQVYQAYTSYYVPFEQSQYRLIKAIFSEQKTFEDNTFYDVSGWTLAHAFNLPFSAIDTKRGLKTAEAAWYLKSSAPIELLPNKYAYAFEWNDFLAPKLLNALLAKDIKVRAALKPMIAKISTGNKQLNAGAIVIPAGLQTAKNWFEDLQRLASELAIPVIGIESGLTSSGIDLGSRQLVPIQKPKVLLIGGKGTSQYEVGEVWYYLDKHVGLAPTIVDLNDLGRIDLSDYSHVILADGRYTGVTEPVKNTIRQWVKQGGVIWGHKGGAKYLAQNKLLQASYISSKDMADNFSHEGLTYGDKDSLAGQQRIAGAIFNTHIDLSHPLSFSLQRDTLPMFKNSTFLLEPMDVPFVNIATYQSAPLLAGFADDRNVTKIAGGLAVVAHNYGQGRVIAMTDNPVFRGYWYGTSRLLSNALFFGHAFSAKPE</sequence>
<dbReference type="RefSeq" id="WP_086743125.1">
    <property type="nucleotide sequence ID" value="NZ_MWPV01000001.1"/>
</dbReference>
<keyword evidence="4" id="KW-0378">Hydrolase</keyword>
<keyword evidence="6" id="KW-0482">Metalloprotease</keyword>
<dbReference type="OrthoDB" id="9758209at2"/>
<dbReference type="GO" id="GO:0008270">
    <property type="term" value="F:zinc ion binding"/>
    <property type="evidence" value="ECO:0007669"/>
    <property type="project" value="InterPro"/>
</dbReference>
<evidence type="ECO:0000256" key="7">
    <source>
        <dbReference type="PROSITE-ProRule" id="PRU01379"/>
    </source>
</evidence>